<accession>A0ABD2GNH0</accession>
<reference evidence="1 2" key="2">
    <citation type="journal article" date="2024" name="G3 (Bethesda)">
        <title>The genome of the cryopelagic Antarctic bald notothen, Trematomus borchgrevinki.</title>
        <authorList>
            <person name="Rayamajhi N."/>
            <person name="Rivera-Colon A.G."/>
            <person name="Minhas B.F."/>
            <person name="Cheng C.C."/>
            <person name="Catchen J.M."/>
        </authorList>
    </citation>
    <scope>NUCLEOTIDE SEQUENCE [LARGE SCALE GENOMIC DNA]</scope>
    <source>
        <strain evidence="1">AGRC-2024</strain>
    </source>
</reference>
<gene>
    <name evidence="1" type="ORF">OYC64_018350</name>
</gene>
<dbReference type="EMBL" id="JBIYXZ010002077">
    <property type="protein sequence ID" value="KAL3055654.1"/>
    <property type="molecule type" value="Genomic_DNA"/>
</dbReference>
<organism evidence="1 2">
    <name type="scientific">Pagothenia borchgrevinki</name>
    <name type="common">Bald rockcod</name>
    <name type="synonym">Trematomus borchgrevinki</name>
    <dbReference type="NCBI Taxonomy" id="8213"/>
    <lineage>
        <taxon>Eukaryota</taxon>
        <taxon>Metazoa</taxon>
        <taxon>Chordata</taxon>
        <taxon>Craniata</taxon>
        <taxon>Vertebrata</taxon>
        <taxon>Euteleostomi</taxon>
        <taxon>Actinopterygii</taxon>
        <taxon>Neopterygii</taxon>
        <taxon>Teleostei</taxon>
        <taxon>Neoteleostei</taxon>
        <taxon>Acanthomorphata</taxon>
        <taxon>Eupercaria</taxon>
        <taxon>Perciformes</taxon>
        <taxon>Notothenioidei</taxon>
        <taxon>Nototheniidae</taxon>
        <taxon>Pagothenia</taxon>
    </lineage>
</organism>
<evidence type="ECO:0000313" key="2">
    <source>
        <dbReference type="Proteomes" id="UP001619887"/>
    </source>
</evidence>
<sequence>MGFLRTVAGVSLRDKLRSSVIREGLGVEPLLLRVKRSQLRWFGHLVRMPPGHLGRHVQLGRDQGVDLGPGGGIISLRWPGSALGSPSQSWLMWPGKGTFGALCWNCYLRDPTTDKREKMDGWMGYLGW</sequence>
<name>A0ABD2GNH0_PAGBO</name>
<keyword evidence="2" id="KW-1185">Reference proteome</keyword>
<evidence type="ECO:0000313" key="1">
    <source>
        <dbReference type="EMBL" id="KAL3055654.1"/>
    </source>
</evidence>
<protein>
    <submittedName>
        <fullName evidence="1">Uncharacterized protein</fullName>
    </submittedName>
</protein>
<comment type="caution">
    <text evidence="1">The sequence shown here is derived from an EMBL/GenBank/DDBJ whole genome shotgun (WGS) entry which is preliminary data.</text>
</comment>
<dbReference type="Proteomes" id="UP001619887">
    <property type="component" value="Unassembled WGS sequence"/>
</dbReference>
<reference evidence="1 2" key="1">
    <citation type="journal article" date="2022" name="G3 (Bethesda)">
        <title>Evaluating Illumina-, Nanopore-, and PacBio-based genome assembly strategies with the bald notothen, Trematomus borchgrevinki.</title>
        <authorList>
            <person name="Rayamajhi N."/>
            <person name="Cheng C.C."/>
            <person name="Catchen J.M."/>
        </authorList>
    </citation>
    <scope>NUCLEOTIDE SEQUENCE [LARGE SCALE GENOMIC DNA]</scope>
    <source>
        <strain evidence="1">AGRC-2024</strain>
    </source>
</reference>
<proteinExistence type="predicted"/>
<dbReference type="AlphaFoldDB" id="A0ABD2GNH0"/>